<dbReference type="EMBL" id="JAAAJA010000174">
    <property type="protein sequence ID" value="KAG0259794.1"/>
    <property type="molecule type" value="Genomic_DNA"/>
</dbReference>
<evidence type="ECO:0000313" key="2">
    <source>
        <dbReference type="Proteomes" id="UP000726737"/>
    </source>
</evidence>
<keyword evidence="2" id="KW-1185">Reference proteome</keyword>
<accession>A0A9P6Q6Y2</accession>
<organism evidence="1 2">
    <name type="scientific">Mortierella polycephala</name>
    <dbReference type="NCBI Taxonomy" id="41804"/>
    <lineage>
        <taxon>Eukaryota</taxon>
        <taxon>Fungi</taxon>
        <taxon>Fungi incertae sedis</taxon>
        <taxon>Mucoromycota</taxon>
        <taxon>Mortierellomycotina</taxon>
        <taxon>Mortierellomycetes</taxon>
        <taxon>Mortierellales</taxon>
        <taxon>Mortierellaceae</taxon>
        <taxon>Mortierella</taxon>
    </lineage>
</organism>
<evidence type="ECO:0000313" key="1">
    <source>
        <dbReference type="EMBL" id="KAG0259794.1"/>
    </source>
</evidence>
<proteinExistence type="predicted"/>
<comment type="caution">
    <text evidence="1">The sequence shown here is derived from an EMBL/GenBank/DDBJ whole genome shotgun (WGS) entry which is preliminary data.</text>
</comment>
<dbReference type="Proteomes" id="UP000726737">
    <property type="component" value="Unassembled WGS sequence"/>
</dbReference>
<dbReference type="AlphaFoldDB" id="A0A9P6Q6Y2"/>
<gene>
    <name evidence="1" type="ORF">BG011_002366</name>
</gene>
<protein>
    <submittedName>
        <fullName evidence="1">Uncharacterized protein</fullName>
    </submittedName>
</protein>
<sequence>MNAPLGSVIKWIWNNAVGQRELYSNYTDIDIEGRNGGFINGVESLHANYGPDSIRIPEFDSPNSPEGSEVFA</sequence>
<reference evidence="1" key="1">
    <citation type="journal article" date="2020" name="Fungal Divers.">
        <title>Resolving the Mortierellaceae phylogeny through synthesis of multi-gene phylogenetics and phylogenomics.</title>
        <authorList>
            <person name="Vandepol N."/>
            <person name="Liber J."/>
            <person name="Desiro A."/>
            <person name="Na H."/>
            <person name="Kennedy M."/>
            <person name="Barry K."/>
            <person name="Grigoriev I.V."/>
            <person name="Miller A.N."/>
            <person name="O'Donnell K."/>
            <person name="Stajich J.E."/>
            <person name="Bonito G."/>
        </authorList>
    </citation>
    <scope>NUCLEOTIDE SEQUENCE</scope>
    <source>
        <strain evidence="1">KOD948</strain>
    </source>
</reference>
<name>A0A9P6Q6Y2_9FUNG</name>
<dbReference type="OrthoDB" id="2342176at2759"/>